<dbReference type="OrthoDB" id="5220117at2759"/>
<gene>
    <name evidence="2" type="ORF">VP1G_08296</name>
</gene>
<proteinExistence type="predicted"/>
<evidence type="ECO:0000256" key="1">
    <source>
        <dbReference type="SAM" id="MobiDB-lite"/>
    </source>
</evidence>
<evidence type="ECO:0000313" key="2">
    <source>
        <dbReference type="EMBL" id="KUI61096.1"/>
    </source>
</evidence>
<name>A0A194VBC3_CYTMA</name>
<feature type="compositionally biased region" description="Polar residues" evidence="1">
    <location>
        <begin position="584"/>
        <end position="599"/>
    </location>
</feature>
<reference evidence="3" key="1">
    <citation type="submission" date="2014-12" db="EMBL/GenBank/DDBJ databases">
        <title>Genome Sequence of Valsa Canker Pathogens Uncovers a Specific Adaption of Colonization on Woody Bark.</title>
        <authorList>
            <person name="Yin Z."/>
            <person name="Liu H."/>
            <person name="Gao X."/>
            <person name="Li Z."/>
            <person name="Song N."/>
            <person name="Ke X."/>
            <person name="Dai Q."/>
            <person name="Wu Y."/>
            <person name="Sun Y."/>
            <person name="Xu J.-R."/>
            <person name="Kang Z.K."/>
            <person name="Wang L."/>
            <person name="Huang L."/>
        </authorList>
    </citation>
    <scope>NUCLEOTIDE SEQUENCE [LARGE SCALE GENOMIC DNA]</scope>
    <source>
        <strain evidence="3">SXYL134</strain>
    </source>
</reference>
<evidence type="ECO:0000313" key="3">
    <source>
        <dbReference type="Proteomes" id="UP000078576"/>
    </source>
</evidence>
<feature type="region of interest" description="Disordered" evidence="1">
    <location>
        <begin position="570"/>
        <end position="599"/>
    </location>
</feature>
<feature type="compositionally biased region" description="Acidic residues" evidence="1">
    <location>
        <begin position="169"/>
        <end position="179"/>
    </location>
</feature>
<sequence length="842" mass="93692">MCTMMADNDWQEAAFNTRHLHNRNDRGGQGGNSRHEFQPSNTFGSHLVKCAAMDKLQLAAPEVSVGASAKSKKKGGNRSGIVLEVYRLTDDEDGLLGSLVCAGVFEASVVFAGSRKLLWKIWQQLGGTGGGAASTDLDPTETKGKAKEQIGNTDVKKSPRDDDSGHDSGDEEESSDVDADAQSQSSSPEGRQRRRASTFEKNSFRHPKFWFRWQGEMADDKTSSSSDTAGSRVHGSGYIVFSGNDCKRFQGTITSEQLEWNNVKISGWKARPQPERDFELPAPPTMDRIREFASRSHRASFPSSHPIAPANVQPARSSHTICQAQAKPASDTKVCKSGAKGGTKRNKAIVKRSSVELREADQKLFDMVETAINHNEAIANNGLQLSLRLNEVARDILETNKFIERKDEEIADITKKLKIMEDNFNEAVKHLDYAKQITNQAVHSGCLAQCKCKIEAQLMGNIASITHAVETEKVDTWSVEKTNGYLSYLRGTYFANEDTIASCCVARGIFFLAKHFLFHGRYDDEYAPMLFHLVNGHDYKAFVHRSREVDHKAASGFQVKYLYKGTALQPQTDNKPAADKGKEVTSTNESGNITDKPSSSVANKCVVPPGCHCEELEKGKFEDWLAKLRASLRHSSGKTAEMYKEAFHEAIDGITKAAEGLGIKVTATVPVIEFMCERNGQYLKSPEVLKRLQASAEKFGFYLGATNEDNKIGYHIIAKDMVNQEFHEAIKKQMQFTEDVKELTRIRLDETMEEMGETDQNLRATFMSAMEAHSADYWNKNIDQFMLQHECTVTSVTPELLHRFVIECMAAGKAGILRMARMKADEEHAKAMARKKKAPKPK</sequence>
<organism evidence="2 3">
    <name type="scientific">Cytospora mali</name>
    <name type="common">Apple Valsa canker fungus</name>
    <name type="synonym">Valsa mali</name>
    <dbReference type="NCBI Taxonomy" id="578113"/>
    <lineage>
        <taxon>Eukaryota</taxon>
        <taxon>Fungi</taxon>
        <taxon>Dikarya</taxon>
        <taxon>Ascomycota</taxon>
        <taxon>Pezizomycotina</taxon>
        <taxon>Sordariomycetes</taxon>
        <taxon>Sordariomycetidae</taxon>
        <taxon>Diaporthales</taxon>
        <taxon>Cytosporaceae</taxon>
        <taxon>Cytospora</taxon>
    </lineage>
</organism>
<keyword evidence="3" id="KW-1185">Reference proteome</keyword>
<accession>A0A194VBC3</accession>
<protein>
    <submittedName>
        <fullName evidence="2">Uncharacterized protein</fullName>
    </submittedName>
</protein>
<dbReference type="AlphaFoldDB" id="A0A194VBC3"/>
<feature type="region of interest" description="Disordered" evidence="1">
    <location>
        <begin position="128"/>
        <end position="199"/>
    </location>
</feature>
<dbReference type="Proteomes" id="UP000078576">
    <property type="component" value="Unassembled WGS sequence"/>
</dbReference>
<dbReference type="EMBL" id="KN714767">
    <property type="protein sequence ID" value="KUI61096.1"/>
    <property type="molecule type" value="Genomic_DNA"/>
</dbReference>
<feature type="compositionally biased region" description="Basic and acidic residues" evidence="1">
    <location>
        <begin position="140"/>
        <end position="168"/>
    </location>
</feature>